<evidence type="ECO:0000313" key="1">
    <source>
        <dbReference type="EMBL" id="DAE17496.1"/>
    </source>
</evidence>
<dbReference type="EMBL" id="BK015641">
    <property type="protein sequence ID" value="DAE17496.1"/>
    <property type="molecule type" value="Genomic_DNA"/>
</dbReference>
<accession>A0A8S5QEJ5</accession>
<organism evidence="1">
    <name type="scientific">Siphoviridae sp. ctoRD1</name>
    <dbReference type="NCBI Taxonomy" id="2825669"/>
    <lineage>
        <taxon>Viruses</taxon>
        <taxon>Duplodnaviria</taxon>
        <taxon>Heunggongvirae</taxon>
        <taxon>Uroviricota</taxon>
        <taxon>Caudoviricetes</taxon>
    </lineage>
</organism>
<name>A0A8S5QEJ5_9CAUD</name>
<reference evidence="1" key="1">
    <citation type="journal article" date="2021" name="Proc. Natl. Acad. Sci. U.S.A.">
        <title>A Catalog of Tens of Thousands of Viruses from Human Metagenomes Reveals Hidden Associations with Chronic Diseases.</title>
        <authorList>
            <person name="Tisza M.J."/>
            <person name="Buck C.B."/>
        </authorList>
    </citation>
    <scope>NUCLEOTIDE SEQUENCE</scope>
    <source>
        <strain evidence="1">CtoRD1</strain>
    </source>
</reference>
<proteinExistence type="predicted"/>
<protein>
    <submittedName>
        <fullName evidence="1">Uncharacterized protein</fullName>
    </submittedName>
</protein>
<sequence length="32" mass="3515">MDCNKSKSFQGPCIFSIVLSSKSNQYTVGNCQ</sequence>